<reference evidence="2" key="1">
    <citation type="submission" date="2022-11" db="EMBL/GenBank/DDBJ databases">
        <authorList>
            <person name="Petersen C."/>
        </authorList>
    </citation>
    <scope>NUCLEOTIDE SEQUENCE</scope>
    <source>
        <strain evidence="2">IBT 21917</strain>
    </source>
</reference>
<reference evidence="2" key="2">
    <citation type="journal article" date="2023" name="IMA Fungus">
        <title>Comparative genomic study of the Penicillium genus elucidates a diverse pangenome and 15 lateral gene transfer events.</title>
        <authorList>
            <person name="Petersen C."/>
            <person name="Sorensen T."/>
            <person name="Nielsen M.R."/>
            <person name="Sondergaard T.E."/>
            <person name="Sorensen J.L."/>
            <person name="Fitzpatrick D.A."/>
            <person name="Frisvad J.C."/>
            <person name="Nielsen K.L."/>
        </authorList>
    </citation>
    <scope>NUCLEOTIDE SEQUENCE</scope>
    <source>
        <strain evidence="2">IBT 21917</strain>
    </source>
</reference>
<feature type="transmembrane region" description="Helical" evidence="1">
    <location>
        <begin position="27"/>
        <end position="47"/>
    </location>
</feature>
<sequence>MAPVPGKITSELKEKVKDSVVSWQSTFVLLLVVVLGIIIIAIIAAALKCWMLRYRERGNPRRVLMEHWRDGERGRIAKEGA</sequence>
<keyword evidence="1" id="KW-1133">Transmembrane helix</keyword>
<evidence type="ECO:0000313" key="2">
    <source>
        <dbReference type="EMBL" id="KAJ5162443.1"/>
    </source>
</evidence>
<comment type="caution">
    <text evidence="2">The sequence shown here is derived from an EMBL/GenBank/DDBJ whole genome shotgun (WGS) entry which is preliminary data.</text>
</comment>
<dbReference type="Proteomes" id="UP001146351">
    <property type="component" value="Unassembled WGS sequence"/>
</dbReference>
<dbReference type="AlphaFoldDB" id="A0A9W9I0I9"/>
<keyword evidence="1" id="KW-0472">Membrane</keyword>
<protein>
    <submittedName>
        <fullName evidence="2">Uncharacterized protein</fullName>
    </submittedName>
</protein>
<keyword evidence="3" id="KW-1185">Reference proteome</keyword>
<proteinExistence type="predicted"/>
<gene>
    <name evidence="2" type="ORF">N7492_007835</name>
</gene>
<keyword evidence="1" id="KW-0812">Transmembrane</keyword>
<evidence type="ECO:0000256" key="1">
    <source>
        <dbReference type="SAM" id="Phobius"/>
    </source>
</evidence>
<dbReference type="EMBL" id="JAPQKO010000005">
    <property type="protein sequence ID" value="KAJ5162443.1"/>
    <property type="molecule type" value="Genomic_DNA"/>
</dbReference>
<evidence type="ECO:0000313" key="3">
    <source>
        <dbReference type="Proteomes" id="UP001146351"/>
    </source>
</evidence>
<name>A0A9W9I0I9_9EURO</name>
<accession>A0A9W9I0I9</accession>
<organism evidence="2 3">
    <name type="scientific">Penicillium capsulatum</name>
    <dbReference type="NCBI Taxonomy" id="69766"/>
    <lineage>
        <taxon>Eukaryota</taxon>
        <taxon>Fungi</taxon>
        <taxon>Dikarya</taxon>
        <taxon>Ascomycota</taxon>
        <taxon>Pezizomycotina</taxon>
        <taxon>Eurotiomycetes</taxon>
        <taxon>Eurotiomycetidae</taxon>
        <taxon>Eurotiales</taxon>
        <taxon>Aspergillaceae</taxon>
        <taxon>Penicillium</taxon>
    </lineage>
</organism>